<proteinExistence type="predicted"/>
<dbReference type="Proteomes" id="UP000245207">
    <property type="component" value="Unassembled WGS sequence"/>
</dbReference>
<reference evidence="1 2" key="1">
    <citation type="journal article" date="2018" name="Mol. Plant">
        <title>The genome of Artemisia annua provides insight into the evolution of Asteraceae family and artemisinin biosynthesis.</title>
        <authorList>
            <person name="Shen Q."/>
            <person name="Zhang L."/>
            <person name="Liao Z."/>
            <person name="Wang S."/>
            <person name="Yan T."/>
            <person name="Shi P."/>
            <person name="Liu M."/>
            <person name="Fu X."/>
            <person name="Pan Q."/>
            <person name="Wang Y."/>
            <person name="Lv Z."/>
            <person name="Lu X."/>
            <person name="Zhang F."/>
            <person name="Jiang W."/>
            <person name="Ma Y."/>
            <person name="Chen M."/>
            <person name="Hao X."/>
            <person name="Li L."/>
            <person name="Tang Y."/>
            <person name="Lv G."/>
            <person name="Zhou Y."/>
            <person name="Sun X."/>
            <person name="Brodelius P.E."/>
            <person name="Rose J.K.C."/>
            <person name="Tang K."/>
        </authorList>
    </citation>
    <scope>NUCLEOTIDE SEQUENCE [LARGE SCALE GENOMIC DNA]</scope>
    <source>
        <strain evidence="2">cv. Huhao1</strain>
        <tissue evidence="1">Leaf</tissue>
    </source>
</reference>
<dbReference type="EMBL" id="PKPP01001724">
    <property type="protein sequence ID" value="PWA80427.1"/>
    <property type="molecule type" value="Genomic_DNA"/>
</dbReference>
<sequence length="267" mass="31138">MDLFYPNPLPNFIAGQTVGLLVFKIRVTMYSMYCEWKFEIEPVEVIYYDEKFYIFLELCPYNMKVSLSDINRTTGLSLEAILLSHMLEYDPDLPPELAAAAGHDTPSENRNTDFYLDETKVPTDYFGKYSQLEKQYRWKLVLVNDFHPLIHDHHKFVILMLLLRKKCRSGCKKRSSLQMQEGMMSYRSNDALGNLLMMTSCRSSREKRIALRQQTSVLEQFFKKGKSSSPMLVDQSTNNASVVDISPKQEVQVPNSLDQWTMLFHKR</sequence>
<comment type="caution">
    <text evidence="1">The sequence shown here is derived from an EMBL/GenBank/DDBJ whole genome shotgun (WGS) entry which is preliminary data.</text>
</comment>
<dbReference type="STRING" id="35608.A0A2U1P414"/>
<dbReference type="OrthoDB" id="1831329at2759"/>
<gene>
    <name evidence="1" type="ORF">CTI12_AA196810</name>
</gene>
<dbReference type="GO" id="GO:0004812">
    <property type="term" value="F:aminoacyl-tRNA ligase activity"/>
    <property type="evidence" value="ECO:0007669"/>
    <property type="project" value="UniProtKB-KW"/>
</dbReference>
<protein>
    <submittedName>
        <fullName evidence="1">tRNA synthetase beta subunit family protein</fullName>
    </submittedName>
</protein>
<organism evidence="1 2">
    <name type="scientific">Artemisia annua</name>
    <name type="common">Sweet wormwood</name>
    <dbReference type="NCBI Taxonomy" id="35608"/>
    <lineage>
        <taxon>Eukaryota</taxon>
        <taxon>Viridiplantae</taxon>
        <taxon>Streptophyta</taxon>
        <taxon>Embryophyta</taxon>
        <taxon>Tracheophyta</taxon>
        <taxon>Spermatophyta</taxon>
        <taxon>Magnoliopsida</taxon>
        <taxon>eudicotyledons</taxon>
        <taxon>Gunneridae</taxon>
        <taxon>Pentapetalae</taxon>
        <taxon>asterids</taxon>
        <taxon>campanulids</taxon>
        <taxon>Asterales</taxon>
        <taxon>Asteraceae</taxon>
        <taxon>Asteroideae</taxon>
        <taxon>Anthemideae</taxon>
        <taxon>Artemisiinae</taxon>
        <taxon>Artemisia</taxon>
    </lineage>
</organism>
<dbReference type="AlphaFoldDB" id="A0A2U1P414"/>
<evidence type="ECO:0000313" key="2">
    <source>
        <dbReference type="Proteomes" id="UP000245207"/>
    </source>
</evidence>
<accession>A0A2U1P414</accession>
<keyword evidence="2" id="KW-1185">Reference proteome</keyword>
<keyword evidence="1" id="KW-0436">Ligase</keyword>
<name>A0A2U1P414_ARTAN</name>
<evidence type="ECO:0000313" key="1">
    <source>
        <dbReference type="EMBL" id="PWA80427.1"/>
    </source>
</evidence>
<keyword evidence="1" id="KW-0030">Aminoacyl-tRNA synthetase</keyword>